<dbReference type="InterPro" id="IPR020904">
    <property type="entry name" value="Sc_DH/Rdtase_CS"/>
</dbReference>
<comment type="caution">
    <text evidence="5">The sequence shown here is derived from an EMBL/GenBank/DDBJ whole genome shotgun (WGS) entry which is preliminary data.</text>
</comment>
<evidence type="ECO:0000256" key="1">
    <source>
        <dbReference type="ARBA" id="ARBA00006484"/>
    </source>
</evidence>
<keyword evidence="6" id="KW-1185">Reference proteome</keyword>
<evidence type="ECO:0000256" key="4">
    <source>
        <dbReference type="RuleBase" id="RU000363"/>
    </source>
</evidence>
<organism evidence="5 6">
    <name type="scientific">Virgisporangium aliadipatigenens</name>
    <dbReference type="NCBI Taxonomy" id="741659"/>
    <lineage>
        <taxon>Bacteria</taxon>
        <taxon>Bacillati</taxon>
        <taxon>Actinomycetota</taxon>
        <taxon>Actinomycetes</taxon>
        <taxon>Micromonosporales</taxon>
        <taxon>Micromonosporaceae</taxon>
        <taxon>Virgisporangium</taxon>
    </lineage>
</organism>
<keyword evidence="3" id="KW-0560">Oxidoreductase</keyword>
<dbReference type="InterPro" id="IPR036291">
    <property type="entry name" value="NAD(P)-bd_dom_sf"/>
</dbReference>
<dbReference type="Proteomes" id="UP000619260">
    <property type="component" value="Unassembled WGS sequence"/>
</dbReference>
<name>A0A8J3YJV0_9ACTN</name>
<dbReference type="PANTHER" id="PTHR43490">
    <property type="entry name" value="(+)-NEOMENTHOL DEHYDROGENASE"/>
    <property type="match status" value="1"/>
</dbReference>
<dbReference type="GO" id="GO:0016491">
    <property type="term" value="F:oxidoreductase activity"/>
    <property type="evidence" value="ECO:0007669"/>
    <property type="project" value="UniProtKB-KW"/>
</dbReference>
<dbReference type="Gene3D" id="3.40.50.720">
    <property type="entry name" value="NAD(P)-binding Rossmann-like Domain"/>
    <property type="match status" value="1"/>
</dbReference>
<reference evidence="5" key="1">
    <citation type="submission" date="2021-01" db="EMBL/GenBank/DDBJ databases">
        <title>Whole genome shotgun sequence of Virgisporangium aliadipatigenens NBRC 105644.</title>
        <authorList>
            <person name="Komaki H."/>
            <person name="Tamura T."/>
        </authorList>
    </citation>
    <scope>NUCLEOTIDE SEQUENCE</scope>
    <source>
        <strain evidence="5">NBRC 105644</strain>
    </source>
</reference>
<dbReference type="PROSITE" id="PS00061">
    <property type="entry name" value="ADH_SHORT"/>
    <property type="match status" value="1"/>
</dbReference>
<dbReference type="EMBL" id="BOPF01000007">
    <property type="protein sequence ID" value="GIJ45261.1"/>
    <property type="molecule type" value="Genomic_DNA"/>
</dbReference>
<protein>
    <submittedName>
        <fullName evidence="5">Short-chain dehydrogenase</fullName>
    </submittedName>
</protein>
<dbReference type="InterPro" id="IPR002347">
    <property type="entry name" value="SDR_fam"/>
</dbReference>
<dbReference type="SUPFAM" id="SSF51735">
    <property type="entry name" value="NAD(P)-binding Rossmann-fold domains"/>
    <property type="match status" value="1"/>
</dbReference>
<accession>A0A8J3YJV0</accession>
<dbReference type="PRINTS" id="PR00080">
    <property type="entry name" value="SDRFAMILY"/>
</dbReference>
<dbReference type="RefSeq" id="WP_203898827.1">
    <property type="nucleotide sequence ID" value="NZ_BOPF01000007.1"/>
</dbReference>
<proteinExistence type="inferred from homology"/>
<evidence type="ECO:0000313" key="5">
    <source>
        <dbReference type="EMBL" id="GIJ45261.1"/>
    </source>
</evidence>
<gene>
    <name evidence="5" type="ORF">Val02_21470</name>
</gene>
<sequence length="241" mass="25016">MSEQRIALVTGANKGIGFAAAEGLARHGTTVVVAARAHDKGKIAAERIGGRPVVLDVTDAASVRAAARTVEEWYGRLDVLVNNAGISGGRAGQGVGDAAEDVLRQVFETNLFGVVRVTEAFLPLLRRSADARIVNVSSGTGSLGWMTDPAHYFARMPGVLGYPVSKTALNMLTVQYAKSLGPDGITVNAIAPGPCGTDFATALGMELPRTAAEGAAIIVKLATQAERPTAGFHDDNGPVPW</sequence>
<keyword evidence="2" id="KW-0521">NADP</keyword>
<comment type="similarity">
    <text evidence="1 4">Belongs to the short-chain dehydrogenases/reductases (SDR) family.</text>
</comment>
<evidence type="ECO:0000313" key="6">
    <source>
        <dbReference type="Proteomes" id="UP000619260"/>
    </source>
</evidence>
<evidence type="ECO:0000256" key="2">
    <source>
        <dbReference type="ARBA" id="ARBA00022857"/>
    </source>
</evidence>
<evidence type="ECO:0000256" key="3">
    <source>
        <dbReference type="ARBA" id="ARBA00023002"/>
    </source>
</evidence>
<dbReference type="Pfam" id="PF00106">
    <property type="entry name" value="adh_short"/>
    <property type="match status" value="1"/>
</dbReference>
<dbReference type="PRINTS" id="PR00081">
    <property type="entry name" value="GDHRDH"/>
</dbReference>
<dbReference type="PANTHER" id="PTHR43490:SF99">
    <property type="entry name" value="SHORT-CHAIN DEHYDROGENASE_REDUCTASE"/>
    <property type="match status" value="1"/>
</dbReference>
<dbReference type="AlphaFoldDB" id="A0A8J3YJV0"/>